<feature type="domain" description="Peptidase family U32 C-terminal" evidence="1">
    <location>
        <begin position="4"/>
        <end position="68"/>
    </location>
</feature>
<name>A0A432GRA7_9DELT</name>
<evidence type="ECO:0000313" key="2">
    <source>
        <dbReference type="EMBL" id="RTZ86068.1"/>
    </source>
</evidence>
<sequence length="89" mass="9942">TVMEVEDGKSFTMLTHNSFDRNKTLEILTFDGGVIKISTQEMKDLNNKPVKRANPSRLFRFACSEAAEQSADVSGISQVQPLNVVRLKI</sequence>
<gene>
    <name evidence="2" type="ORF">DSY96_03550</name>
</gene>
<evidence type="ECO:0000259" key="1">
    <source>
        <dbReference type="Pfam" id="PF16325"/>
    </source>
</evidence>
<reference evidence="2 3" key="1">
    <citation type="submission" date="2018-06" db="EMBL/GenBank/DDBJ databases">
        <title>Combined omics and stable isotope probing to characterize newly discovered Mariana Back-Arc vent microbial communities.</title>
        <authorList>
            <person name="Trembath-Reichert E."/>
            <person name="Huber J.A."/>
        </authorList>
    </citation>
    <scope>NUCLEOTIDE SEQUENCE [LARGE SCALE GENOMIC DNA]</scope>
    <source>
        <strain evidence="2">MAG 58</strain>
    </source>
</reference>
<dbReference type="AlphaFoldDB" id="A0A432GRA7"/>
<dbReference type="Proteomes" id="UP000287917">
    <property type="component" value="Unassembled WGS sequence"/>
</dbReference>
<proteinExistence type="predicted"/>
<organism evidence="2 3">
    <name type="scientific">SAR324 cluster bacterium</name>
    <dbReference type="NCBI Taxonomy" id="2024889"/>
    <lineage>
        <taxon>Bacteria</taxon>
        <taxon>Deltaproteobacteria</taxon>
        <taxon>SAR324 cluster</taxon>
    </lineage>
</organism>
<dbReference type="EMBL" id="QNZK01000126">
    <property type="protein sequence ID" value="RTZ86068.1"/>
    <property type="molecule type" value="Genomic_DNA"/>
</dbReference>
<feature type="non-terminal residue" evidence="2">
    <location>
        <position position="1"/>
    </location>
</feature>
<dbReference type="Pfam" id="PF16325">
    <property type="entry name" value="Peptidase_U32_C"/>
    <property type="match status" value="1"/>
</dbReference>
<dbReference type="InterPro" id="IPR032525">
    <property type="entry name" value="Peptidase_U32_C"/>
</dbReference>
<dbReference type="Gene3D" id="2.40.30.10">
    <property type="entry name" value="Translation factors"/>
    <property type="match status" value="1"/>
</dbReference>
<protein>
    <recommendedName>
        <fullName evidence="1">Peptidase family U32 C-terminal domain-containing protein</fullName>
    </recommendedName>
</protein>
<comment type="caution">
    <text evidence="2">The sequence shown here is derived from an EMBL/GenBank/DDBJ whole genome shotgun (WGS) entry which is preliminary data.</text>
</comment>
<accession>A0A432GRA7</accession>
<evidence type="ECO:0000313" key="3">
    <source>
        <dbReference type="Proteomes" id="UP000287917"/>
    </source>
</evidence>